<comment type="caution">
    <text evidence="1">The sequence shown here is derived from an EMBL/GenBank/DDBJ whole genome shotgun (WGS) entry which is preliminary data.</text>
</comment>
<dbReference type="Proteomes" id="UP001144256">
    <property type="component" value="Unassembled WGS sequence"/>
</dbReference>
<dbReference type="InterPro" id="IPR036278">
    <property type="entry name" value="Sialidase_sf"/>
</dbReference>
<gene>
    <name evidence="1" type="ORF">SH1V18_26670</name>
</gene>
<sequence length="664" mass="77454">MYKKILIIIFIFLLTACNSKTHDEIQKDILEVKESINNETTNSDEEQNKKETEKTKDVDTLQMKEVIDKTDDKYFESNNIKYKEQIINYDLLSLATNDELAIAVGEQGIIKYSYDGEKWDTTTTKNNDTLRNVFFFKNKIFITTINKILYTNLDDITSWETVDWNDSINKICYNENMIYVMTDESIIYRSIDGLNWEQLVDLKGFSDVSNFEIDEIFFKDNMLYAFGKSDLDEDSQHSIDTVKIFDESSLVETQKIPNLYIVKLIDNKFIGCSVTPLEEYYMYKSTDGLLWNKDIEINDLYFGYEGNFFKDIIKINDSYIVSSIVNDEYGDYQIIKEKKHGSNIFNDLNYASIDSKYYYINSIGKLGNKIIMVGSNGLICEGSTLEDINLVEKKGESFEVTVFNDNVIGLGYSSNTNNSWARINDDAYHNITSRVYSKNDTSCLVNAYYFSKEDKWYKTEDGVTWEIIKELPEHIIRDSWFNGKDYIFYSDTASDNYISNDLINFEEVAIDDNKLKAMVFNGEMYLGHYDGNIYISDDYKRWQQVIEEHDSLLDDIGNSILCEHPINNTIWTGSQFLIIGEKGVLMSKDGFNWELHKWISTLESCIYLNGDEYTYLIDDNFIVVYDKISGLWTQYKNDFLEPMISAYIQKKEKVLLSKDKCIKF</sequence>
<dbReference type="AlphaFoldDB" id="A0A9W5YA68"/>
<evidence type="ECO:0008006" key="3">
    <source>
        <dbReference type="Google" id="ProtNLM"/>
    </source>
</evidence>
<reference evidence="1" key="1">
    <citation type="submission" date="2022-06" db="EMBL/GenBank/DDBJ databases">
        <title>Vallitalea longa sp. nov., an anaerobic bacterium isolated from marine sediment.</title>
        <authorList>
            <person name="Hirano S."/>
            <person name="Terahara T."/>
            <person name="Mori K."/>
            <person name="Hamada M."/>
            <person name="Matsumoto R."/>
            <person name="Kobayashi T."/>
        </authorList>
    </citation>
    <scope>NUCLEOTIDE SEQUENCE</scope>
    <source>
        <strain evidence="1">SH18-1</strain>
    </source>
</reference>
<dbReference type="SUPFAM" id="SSF50939">
    <property type="entry name" value="Sialidases"/>
    <property type="match status" value="1"/>
</dbReference>
<dbReference type="SUPFAM" id="SSF110296">
    <property type="entry name" value="Oligoxyloglucan reducing end-specific cellobiohydrolase"/>
    <property type="match status" value="1"/>
</dbReference>
<protein>
    <recommendedName>
        <fullName evidence="3">Photosynthesis system II assembly factor Ycf48/Hcf136-like domain-containing protein</fullName>
    </recommendedName>
</protein>
<dbReference type="PROSITE" id="PS51257">
    <property type="entry name" value="PROKAR_LIPOPROTEIN"/>
    <property type="match status" value="1"/>
</dbReference>
<accession>A0A9W5YA68</accession>
<keyword evidence="2" id="KW-1185">Reference proteome</keyword>
<name>A0A9W5YA68_9FIRM</name>
<evidence type="ECO:0000313" key="1">
    <source>
        <dbReference type="EMBL" id="GKX30187.1"/>
    </source>
</evidence>
<proteinExistence type="predicted"/>
<dbReference type="RefSeq" id="WP_281816153.1">
    <property type="nucleotide sequence ID" value="NZ_BRLB01000008.1"/>
</dbReference>
<evidence type="ECO:0000313" key="2">
    <source>
        <dbReference type="Proteomes" id="UP001144256"/>
    </source>
</evidence>
<organism evidence="1 2">
    <name type="scientific">Vallitalea longa</name>
    <dbReference type="NCBI Taxonomy" id="2936439"/>
    <lineage>
        <taxon>Bacteria</taxon>
        <taxon>Bacillati</taxon>
        <taxon>Bacillota</taxon>
        <taxon>Clostridia</taxon>
        <taxon>Lachnospirales</taxon>
        <taxon>Vallitaleaceae</taxon>
        <taxon>Vallitalea</taxon>
    </lineage>
</organism>
<dbReference type="EMBL" id="BRLB01000008">
    <property type="protein sequence ID" value="GKX30187.1"/>
    <property type="molecule type" value="Genomic_DNA"/>
</dbReference>